<evidence type="ECO:0000313" key="1">
    <source>
        <dbReference type="EMBL" id="KAG6121640.1"/>
    </source>
</evidence>
<reference evidence="1 2" key="1">
    <citation type="journal article" date="2020" name="bioRxiv">
        <title>Whole genome comparisons of ergot fungi reveals the divergence and evolution of species within the genus Claviceps are the result of varying mechanisms driving genome evolution and host range expansion.</title>
        <authorList>
            <person name="Wyka S.A."/>
            <person name="Mondo S.J."/>
            <person name="Liu M."/>
            <person name="Dettman J."/>
            <person name="Nalam V."/>
            <person name="Broders K.D."/>
        </authorList>
    </citation>
    <scope>NUCLEOTIDE SEQUENCE [LARGE SCALE GENOMIC DNA]</scope>
    <source>
        <strain evidence="1 2">LM576</strain>
    </source>
</reference>
<dbReference type="AlphaFoldDB" id="A0A9P7Q802"/>
<sequence length="149" mass="17015">MPDRETERSLSQGNKALNLANRAIQYVVVVCGLYLDVAVNESSAVVLDFCPVSGDGTLRLELERYDLGRVLICHHAVRLSIPWDYQLKREFEIADSHEDQGFFQDAQTTMDLWTSLQDRYRQPDSVMADRYAAKIVSFQFKPQRTIAGN</sequence>
<proteinExistence type="predicted"/>
<keyword evidence="2" id="KW-1185">Reference proteome</keyword>
<protein>
    <submittedName>
        <fullName evidence="1">Uncharacterized protein</fullName>
    </submittedName>
</protein>
<comment type="caution">
    <text evidence="1">The sequence shown here is derived from an EMBL/GenBank/DDBJ whole genome shotgun (WGS) entry which is preliminary data.</text>
</comment>
<name>A0A9P7Q802_9HYPO</name>
<dbReference type="EMBL" id="SRQM01000033">
    <property type="protein sequence ID" value="KAG6121640.1"/>
    <property type="molecule type" value="Genomic_DNA"/>
</dbReference>
<organism evidence="1 2">
    <name type="scientific">Claviceps humidiphila</name>
    <dbReference type="NCBI Taxonomy" id="1294629"/>
    <lineage>
        <taxon>Eukaryota</taxon>
        <taxon>Fungi</taxon>
        <taxon>Dikarya</taxon>
        <taxon>Ascomycota</taxon>
        <taxon>Pezizomycotina</taxon>
        <taxon>Sordariomycetes</taxon>
        <taxon>Hypocreomycetidae</taxon>
        <taxon>Hypocreales</taxon>
        <taxon>Clavicipitaceae</taxon>
        <taxon>Claviceps</taxon>
    </lineage>
</organism>
<evidence type="ECO:0000313" key="2">
    <source>
        <dbReference type="Proteomes" id="UP000732380"/>
    </source>
</evidence>
<dbReference type="Proteomes" id="UP000732380">
    <property type="component" value="Unassembled WGS sequence"/>
</dbReference>
<gene>
    <name evidence="1" type="ORF">E4U13_004246</name>
</gene>
<accession>A0A9P7Q802</accession>